<proteinExistence type="predicted"/>
<feature type="domain" description="Protein kinase" evidence="1">
    <location>
        <begin position="12"/>
        <end position="273"/>
    </location>
</feature>
<dbReference type="PANTHER" id="PTHR24348">
    <property type="entry name" value="SERINE/THREONINE-PROTEIN KINASE UNC-51-RELATED"/>
    <property type="match status" value="1"/>
</dbReference>
<dbReference type="SUPFAM" id="SSF56112">
    <property type="entry name" value="Protein kinase-like (PK-like)"/>
    <property type="match status" value="1"/>
</dbReference>
<dbReference type="InterPro" id="IPR045269">
    <property type="entry name" value="Atg1-like"/>
</dbReference>
<dbReference type="PROSITE" id="PS50011">
    <property type="entry name" value="PROTEIN_KINASE_DOM"/>
    <property type="match status" value="1"/>
</dbReference>
<dbReference type="Gene3D" id="1.10.510.10">
    <property type="entry name" value="Transferase(Phosphotransferase) domain 1"/>
    <property type="match status" value="1"/>
</dbReference>
<evidence type="ECO:0000259" key="1">
    <source>
        <dbReference type="PROSITE" id="PS50011"/>
    </source>
</evidence>
<dbReference type="Proteomes" id="UP000324800">
    <property type="component" value="Unassembled WGS sequence"/>
</dbReference>
<dbReference type="GO" id="GO:0010506">
    <property type="term" value="P:regulation of autophagy"/>
    <property type="evidence" value="ECO:0007669"/>
    <property type="project" value="InterPro"/>
</dbReference>
<dbReference type="EMBL" id="SNRW01006652">
    <property type="protein sequence ID" value="KAA6382667.1"/>
    <property type="molecule type" value="Genomic_DNA"/>
</dbReference>
<name>A0A5J4VJ35_9EUKA</name>
<dbReference type="PANTHER" id="PTHR24348:SF68">
    <property type="entry name" value="SERINE_THREONINE-PROTEIN KINASE ATG1C"/>
    <property type="match status" value="1"/>
</dbReference>
<dbReference type="AlphaFoldDB" id="A0A5J4VJ35"/>
<dbReference type="InterPro" id="IPR011009">
    <property type="entry name" value="Kinase-like_dom_sf"/>
</dbReference>
<dbReference type="SMART" id="SM00220">
    <property type="entry name" value="S_TKc"/>
    <property type="match status" value="1"/>
</dbReference>
<dbReference type="PROSITE" id="PS00108">
    <property type="entry name" value="PROTEIN_KINASE_ST"/>
    <property type="match status" value="1"/>
</dbReference>
<evidence type="ECO:0000313" key="3">
    <source>
        <dbReference type="Proteomes" id="UP000324800"/>
    </source>
</evidence>
<dbReference type="Pfam" id="PF00069">
    <property type="entry name" value="Pkinase"/>
    <property type="match status" value="1"/>
</dbReference>
<sequence length="353" mass="39826">MEESDLLKSQGFQVLKEINQGAFARIFLVNNPELGIVAAKVFKNEDFNTEEWDTAGILSKDPTQICPFINQSILAKQFESMTVIFMDYCNMRTLFDLIKTQKDIPIPVIRAMMKQILEGIRYIHSKGIIHRDIKGGNILLHSPPGSGKVILKISGFDIVQIQEHIGKEMMMDVAGTTPFMAPEFHKEDDQGQTLADEKVDIWSAGILFHQLITHSFPFKSPKQVDITQFIEAKHLERPDLIKDNITWDLLTKMLSFDRKERISAENALHHPFFTGEQAKAEILPSAVQLAKAALEALQKVDTTVTLFDADASFSVPLVEIQKIIGMVDPEADMTLLQSKISQPTDSDKFEQKK</sequence>
<accession>A0A5J4VJ35</accession>
<gene>
    <name evidence="2" type="ORF">EZS28_021806</name>
</gene>
<keyword evidence="2" id="KW-0418">Kinase</keyword>
<dbReference type="GO" id="GO:0005524">
    <property type="term" value="F:ATP binding"/>
    <property type="evidence" value="ECO:0007669"/>
    <property type="project" value="InterPro"/>
</dbReference>
<reference evidence="2 3" key="1">
    <citation type="submission" date="2019-03" db="EMBL/GenBank/DDBJ databases">
        <title>Single cell metagenomics reveals metabolic interactions within the superorganism composed of flagellate Streblomastix strix and complex community of Bacteroidetes bacteria on its surface.</title>
        <authorList>
            <person name="Treitli S.C."/>
            <person name="Kolisko M."/>
            <person name="Husnik F."/>
            <person name="Keeling P."/>
            <person name="Hampl V."/>
        </authorList>
    </citation>
    <scope>NUCLEOTIDE SEQUENCE [LARGE SCALE GENOMIC DNA]</scope>
    <source>
        <strain evidence="2">ST1C</strain>
    </source>
</reference>
<protein>
    <submittedName>
        <fullName evidence="2">Putative Serine/Threonine kinase domain protein</fullName>
    </submittedName>
</protein>
<keyword evidence="2" id="KW-0808">Transferase</keyword>
<dbReference type="InterPro" id="IPR000719">
    <property type="entry name" value="Prot_kinase_dom"/>
</dbReference>
<dbReference type="GO" id="GO:0004674">
    <property type="term" value="F:protein serine/threonine kinase activity"/>
    <property type="evidence" value="ECO:0007669"/>
    <property type="project" value="InterPro"/>
</dbReference>
<organism evidence="2 3">
    <name type="scientific">Streblomastix strix</name>
    <dbReference type="NCBI Taxonomy" id="222440"/>
    <lineage>
        <taxon>Eukaryota</taxon>
        <taxon>Metamonada</taxon>
        <taxon>Preaxostyla</taxon>
        <taxon>Oxymonadida</taxon>
        <taxon>Streblomastigidae</taxon>
        <taxon>Streblomastix</taxon>
    </lineage>
</organism>
<dbReference type="InterPro" id="IPR008271">
    <property type="entry name" value="Ser/Thr_kinase_AS"/>
</dbReference>
<evidence type="ECO:0000313" key="2">
    <source>
        <dbReference type="EMBL" id="KAA6382667.1"/>
    </source>
</evidence>
<dbReference type="GO" id="GO:0005737">
    <property type="term" value="C:cytoplasm"/>
    <property type="evidence" value="ECO:0007669"/>
    <property type="project" value="TreeGrafter"/>
</dbReference>
<dbReference type="CDD" id="cd14014">
    <property type="entry name" value="STKc_PknB_like"/>
    <property type="match status" value="1"/>
</dbReference>
<comment type="caution">
    <text evidence="2">The sequence shown here is derived from an EMBL/GenBank/DDBJ whole genome shotgun (WGS) entry which is preliminary data.</text>
</comment>